<evidence type="ECO:0000313" key="3">
    <source>
        <dbReference type="Proteomes" id="UP000271587"/>
    </source>
</evidence>
<dbReference type="Proteomes" id="UP000271587">
    <property type="component" value="Chromosome"/>
</dbReference>
<dbReference type="KEGG" id="cgk:CGERO_07705"/>
<dbReference type="AlphaFoldDB" id="A0A3G6J1E2"/>
<organism evidence="2 3">
    <name type="scientific">Corynebacterium gerontici</name>
    <dbReference type="NCBI Taxonomy" id="2079234"/>
    <lineage>
        <taxon>Bacteria</taxon>
        <taxon>Bacillati</taxon>
        <taxon>Actinomycetota</taxon>
        <taxon>Actinomycetes</taxon>
        <taxon>Mycobacteriales</taxon>
        <taxon>Corynebacteriaceae</taxon>
        <taxon>Corynebacterium</taxon>
    </lineage>
</organism>
<evidence type="ECO:0000256" key="1">
    <source>
        <dbReference type="SAM" id="Coils"/>
    </source>
</evidence>
<reference evidence="2 3" key="1">
    <citation type="submission" date="2018-11" db="EMBL/GenBank/DDBJ databases">
        <authorList>
            <person name="Kleinhagauer T."/>
            <person name="Glaeser S.P."/>
            <person name="Spergser J."/>
            <person name="Ruckert C."/>
            <person name="Kaempfer P."/>
            <person name="Busse H.-J."/>
        </authorList>
    </citation>
    <scope>NUCLEOTIDE SEQUENCE [LARGE SCALE GENOMIC DNA]</scope>
    <source>
        <strain evidence="2 3">W8</strain>
    </source>
</reference>
<evidence type="ECO:0000313" key="2">
    <source>
        <dbReference type="EMBL" id="AZA11841.1"/>
    </source>
</evidence>
<dbReference type="RefSeq" id="WP_123934747.1">
    <property type="nucleotide sequence ID" value="NZ_CP033897.1"/>
</dbReference>
<proteinExistence type="predicted"/>
<keyword evidence="3" id="KW-1185">Reference proteome</keyword>
<accession>A0A3G6J1E2</accession>
<evidence type="ECO:0008006" key="4">
    <source>
        <dbReference type="Google" id="ProtNLM"/>
    </source>
</evidence>
<dbReference type="EMBL" id="CP033897">
    <property type="protein sequence ID" value="AZA11841.1"/>
    <property type="molecule type" value="Genomic_DNA"/>
</dbReference>
<gene>
    <name evidence="2" type="ORF">CGERO_07705</name>
</gene>
<dbReference type="OrthoDB" id="3268477at2"/>
<keyword evidence="1" id="KW-0175">Coiled coil</keyword>
<protein>
    <recommendedName>
        <fullName evidence="4">SPOR domain-containing protein</fullName>
    </recommendedName>
</protein>
<name>A0A3G6J1E2_9CORY</name>
<feature type="coiled-coil region" evidence="1">
    <location>
        <begin position="35"/>
        <end position="62"/>
    </location>
</feature>
<sequence length="64" mass="7536">MAEIDQQWFYNLKTGEVAQGKQFSSMDRMGPYDTEEEARHALEIAHERNEEADEAEAEWENEED</sequence>